<dbReference type="Gene3D" id="3.30.70.100">
    <property type="match status" value="1"/>
</dbReference>
<feature type="chain" id="PRO_5042064439" description="Copper transport protein" evidence="7">
    <location>
        <begin position="25"/>
        <end position="458"/>
    </location>
</feature>
<dbReference type="InterPro" id="IPR007274">
    <property type="entry name" value="Cop_transporter"/>
</dbReference>
<dbReference type="PROSITE" id="PS50846">
    <property type="entry name" value="HMA_2"/>
    <property type="match status" value="1"/>
</dbReference>
<dbReference type="PANTHER" id="PTHR12483:SF27">
    <property type="entry name" value="COPPER TRANSPORT PROTEIN CTR1"/>
    <property type="match status" value="1"/>
</dbReference>
<dbReference type="SUPFAM" id="SSF55008">
    <property type="entry name" value="HMA, heavy metal-associated domain"/>
    <property type="match status" value="1"/>
</dbReference>
<reference evidence="9" key="1">
    <citation type="submission" date="2021-12" db="EMBL/GenBank/DDBJ databases">
        <title>Prjna785345.</title>
        <authorList>
            <person name="Rujirawat T."/>
            <person name="Krajaejun T."/>
        </authorList>
    </citation>
    <scope>NUCLEOTIDE SEQUENCE</scope>
    <source>
        <strain evidence="9">Pi057C3</strain>
    </source>
</reference>
<keyword evidence="10" id="KW-1185">Reference proteome</keyword>
<dbReference type="CDD" id="cd00371">
    <property type="entry name" value="HMA"/>
    <property type="match status" value="1"/>
</dbReference>
<keyword evidence="5" id="KW-0406">Ion transport</keyword>
<feature type="region of interest" description="Disordered" evidence="6">
    <location>
        <begin position="199"/>
        <end position="227"/>
    </location>
</feature>
<evidence type="ECO:0000256" key="3">
    <source>
        <dbReference type="ARBA" id="ARBA00022989"/>
    </source>
</evidence>
<dbReference type="GO" id="GO:0005375">
    <property type="term" value="F:copper ion transmembrane transporter activity"/>
    <property type="evidence" value="ECO:0007669"/>
    <property type="project" value="UniProtKB-UniRule"/>
</dbReference>
<feature type="transmembrane region" description="Helical" evidence="5">
    <location>
        <begin position="312"/>
        <end position="335"/>
    </location>
</feature>
<gene>
    <name evidence="9" type="ORF">P43SY_005815</name>
</gene>
<name>A0AAD5MCB8_PYTIN</name>
<feature type="domain" description="HMA" evidence="8">
    <location>
        <begin position="378"/>
        <end position="442"/>
    </location>
</feature>
<keyword evidence="5" id="KW-0186">Copper</keyword>
<dbReference type="GO" id="GO:0005886">
    <property type="term" value="C:plasma membrane"/>
    <property type="evidence" value="ECO:0007669"/>
    <property type="project" value="TreeGrafter"/>
</dbReference>
<evidence type="ECO:0000256" key="4">
    <source>
        <dbReference type="ARBA" id="ARBA00023136"/>
    </source>
</evidence>
<feature type="transmembrane region" description="Helical" evidence="5">
    <location>
        <begin position="341"/>
        <end position="358"/>
    </location>
</feature>
<evidence type="ECO:0000256" key="5">
    <source>
        <dbReference type="RuleBase" id="RU367022"/>
    </source>
</evidence>
<feature type="signal peptide" evidence="7">
    <location>
        <begin position="1"/>
        <end position="24"/>
    </location>
</feature>
<keyword evidence="2 5" id="KW-0812">Transmembrane</keyword>
<organism evidence="9 10">
    <name type="scientific">Pythium insidiosum</name>
    <name type="common">Pythiosis disease agent</name>
    <dbReference type="NCBI Taxonomy" id="114742"/>
    <lineage>
        <taxon>Eukaryota</taxon>
        <taxon>Sar</taxon>
        <taxon>Stramenopiles</taxon>
        <taxon>Oomycota</taxon>
        <taxon>Peronosporomycetes</taxon>
        <taxon>Pythiales</taxon>
        <taxon>Pythiaceae</taxon>
        <taxon>Pythium</taxon>
    </lineage>
</organism>
<keyword evidence="3 5" id="KW-1133">Transmembrane helix</keyword>
<evidence type="ECO:0000313" key="9">
    <source>
        <dbReference type="EMBL" id="KAJ0409921.1"/>
    </source>
</evidence>
<dbReference type="Pfam" id="PF00403">
    <property type="entry name" value="HMA"/>
    <property type="match status" value="1"/>
</dbReference>
<evidence type="ECO:0000256" key="6">
    <source>
        <dbReference type="SAM" id="MobiDB-lite"/>
    </source>
</evidence>
<sequence length="458" mass="49086">MAPALRSTLALLLLLALSAPRTKAHAMTGGASTTAFKCPECRMSTMGMGYNNEFYVELAHGQRVYTCGMAPRQLDDNDFESTDTAYVGANMAKYILAKSDKENYKCDDACPECAGGGLKDPMSGAAVTADNFKIVCLTNGQKIYFASDETRKQYLNKVGQAPRVAVASMICKKDKCSDAELIKNLSPDAKAFKPQAVIDSDSAPGPAPTPAASPAPSSGASTTNEESAGDSGFCSGVGSVMFNGFSSTINGQCVMLFFHPWVLNTAFKYVCGFLGCMLLSLGNECLVKLREWVRKQLLAARKTRPTDKKHKVACKLLLAFLYMVQMTVAYLAMLVVMTYETGLFIALILGFGAGFLLLKDFDVDVTNERGVWRYADPSVVRIRVEGMMCMKNCGTTVENALLRTDGVTNAFVDFDEKCAYVGGGASMPQLLEAIEAVGFTAHADQSGPDGGAFAPAQV</sequence>
<dbReference type="AlphaFoldDB" id="A0AAD5MCB8"/>
<keyword evidence="5" id="KW-0187">Copper transport</keyword>
<protein>
    <recommendedName>
        <fullName evidence="5">Copper transport protein</fullName>
    </recommendedName>
</protein>
<comment type="subcellular location">
    <subcellularLocation>
        <location evidence="1 5">Membrane</location>
        <topology evidence="1 5">Multi-pass membrane protein</topology>
    </subcellularLocation>
</comment>
<dbReference type="InterPro" id="IPR036163">
    <property type="entry name" value="HMA_dom_sf"/>
</dbReference>
<evidence type="ECO:0000256" key="7">
    <source>
        <dbReference type="SAM" id="SignalP"/>
    </source>
</evidence>
<keyword evidence="7" id="KW-0732">Signal</keyword>
<dbReference type="InterPro" id="IPR006121">
    <property type="entry name" value="HMA_dom"/>
</dbReference>
<dbReference type="Pfam" id="PF04145">
    <property type="entry name" value="Ctr"/>
    <property type="match status" value="1"/>
</dbReference>
<keyword evidence="4 5" id="KW-0472">Membrane</keyword>
<dbReference type="Proteomes" id="UP001209570">
    <property type="component" value="Unassembled WGS sequence"/>
</dbReference>
<evidence type="ECO:0000256" key="2">
    <source>
        <dbReference type="ARBA" id="ARBA00022692"/>
    </source>
</evidence>
<feature type="transmembrane region" description="Helical" evidence="5">
    <location>
        <begin position="266"/>
        <end position="287"/>
    </location>
</feature>
<proteinExistence type="inferred from homology"/>
<accession>A0AAD5MCB8</accession>
<evidence type="ECO:0000313" key="10">
    <source>
        <dbReference type="Proteomes" id="UP001209570"/>
    </source>
</evidence>
<evidence type="ECO:0000256" key="1">
    <source>
        <dbReference type="ARBA" id="ARBA00004141"/>
    </source>
</evidence>
<comment type="similarity">
    <text evidence="5">Belongs to the copper transporter (Ctr) (TC 1.A.56) family. SLC31A subfamily.</text>
</comment>
<dbReference type="PANTHER" id="PTHR12483">
    <property type="entry name" value="SOLUTE CARRIER FAMILY 31 COPPER TRANSPORTERS"/>
    <property type="match status" value="1"/>
</dbReference>
<dbReference type="GO" id="GO:0046872">
    <property type="term" value="F:metal ion binding"/>
    <property type="evidence" value="ECO:0007669"/>
    <property type="project" value="InterPro"/>
</dbReference>
<keyword evidence="5" id="KW-0813">Transport</keyword>
<comment type="caution">
    <text evidence="9">The sequence shown here is derived from an EMBL/GenBank/DDBJ whole genome shotgun (WGS) entry which is preliminary data.</text>
</comment>
<evidence type="ECO:0000259" key="8">
    <source>
        <dbReference type="PROSITE" id="PS50846"/>
    </source>
</evidence>
<dbReference type="EMBL" id="JAKCXM010000002">
    <property type="protein sequence ID" value="KAJ0409921.1"/>
    <property type="molecule type" value="Genomic_DNA"/>
</dbReference>